<evidence type="ECO:0000256" key="2">
    <source>
        <dbReference type="ARBA" id="ARBA00022692"/>
    </source>
</evidence>
<comment type="caution">
    <text evidence="8">The sequence shown here is derived from an EMBL/GenBank/DDBJ whole genome shotgun (WGS) entry which is preliminary data.</text>
</comment>
<feature type="transmembrane region" description="Helical" evidence="6">
    <location>
        <begin position="718"/>
        <end position="741"/>
    </location>
</feature>
<dbReference type="PROSITE" id="PS00154">
    <property type="entry name" value="ATPASE_E1_E2"/>
    <property type="match status" value="1"/>
</dbReference>
<dbReference type="Gene3D" id="2.70.150.10">
    <property type="entry name" value="Calcium-transporting ATPase, cytoplasmic transduction domain A"/>
    <property type="match status" value="1"/>
</dbReference>
<feature type="transmembrane region" description="Helical" evidence="6">
    <location>
        <begin position="570"/>
        <end position="591"/>
    </location>
</feature>
<dbReference type="AlphaFoldDB" id="A0AB38A8H6"/>
<reference evidence="8 9" key="1">
    <citation type="submission" date="2016-10" db="EMBL/GenBank/DDBJ databases">
        <authorList>
            <person name="Varghese N."/>
            <person name="Submissions S."/>
        </authorList>
    </citation>
    <scope>NUCLEOTIDE SEQUENCE [LARGE SCALE GENOMIC DNA]</scope>
    <source>
        <strain evidence="8 9">DSM 20586</strain>
    </source>
</reference>
<protein>
    <submittedName>
        <fullName evidence="8">Cation-transporting ATPase E</fullName>
    </submittedName>
</protein>
<evidence type="ECO:0000256" key="3">
    <source>
        <dbReference type="ARBA" id="ARBA00022967"/>
    </source>
</evidence>
<dbReference type="Gene3D" id="3.40.50.1000">
    <property type="entry name" value="HAD superfamily/HAD-like"/>
    <property type="match status" value="1"/>
</dbReference>
<dbReference type="InterPro" id="IPR008250">
    <property type="entry name" value="ATPase_P-typ_transduc_dom_A_sf"/>
</dbReference>
<keyword evidence="2 6" id="KW-0812">Transmembrane</keyword>
<sequence>MRKQNNKAELTAKDIVINNVFTYFNAIFAIIAILLIIAGSYRSLTFLPVVIANSLIGIVQQLRARKVLNQLSLLARSTYSITRDGRVLSLASGELLVGDLITLEAGQQIPADATVVDGLIAANESLLTGEADEIEKPVHAKLLSGSFVVSGSCTALLTQVGEDCYAARLQAEAKQMREKPSEMIHDINLIVGIAGIVIIPLGCLLFYQAFFVNGYLFKESIEAMVGAIIGMIPEGLYLLVTVALALSAMRLAQNKVLLHDMRSTETLARIDVLCVDKTGTITDNTMQVVEVFDQAGSAVTKDTSAACDLLAQYAATIPDANATMEAVRAFVHQASVLTASSVLPFSSKNKYSQIDQVHGASLRFGAPEFVLDAQTFAVCEAQVAERAARGQRVLVFAQADEKGVFQPLLFVSLVNGLRPNVAETFAWFDQQEVRVMVISGDNPQTVSHIACQVGIPHADQYVTATDIADEDFTEAVSEYTVFGRVKPEQKKKIINALKAQGLRVAMTGDGVNDILAMKEADCSIAMGTGSDAARQAAQVVILDDDFSHMKQIISEGRRDINNLLRSATLFLYKNIFSMLLATCAILFAWVYPLKPSQVSLVSMFNIGVPAFLLAMEQNNKKQHGRFIYEALTRAIPAACTSFLAIVLLVALAPYLEVSKMDVGVGSTFLLSLAGFMVLFELSRPFNLWHTLIFVGCVAGFIGTAFFLSNLFAITAISWNAAVLTGSIAGVEVVLMLCLNLFGTFAHKHFTFLQ</sequence>
<dbReference type="SUPFAM" id="SSF81665">
    <property type="entry name" value="Calcium ATPase, transmembrane domain M"/>
    <property type="match status" value="1"/>
</dbReference>
<dbReference type="SUPFAM" id="SSF56784">
    <property type="entry name" value="HAD-like"/>
    <property type="match status" value="1"/>
</dbReference>
<evidence type="ECO:0000256" key="4">
    <source>
        <dbReference type="ARBA" id="ARBA00022989"/>
    </source>
</evidence>
<dbReference type="InterPro" id="IPR018303">
    <property type="entry name" value="ATPase_P-typ_P_site"/>
</dbReference>
<evidence type="ECO:0000313" key="9">
    <source>
        <dbReference type="Proteomes" id="UP000183687"/>
    </source>
</evidence>
<dbReference type="InterPro" id="IPR023214">
    <property type="entry name" value="HAD_sf"/>
</dbReference>
<dbReference type="PRINTS" id="PR00119">
    <property type="entry name" value="CATATPASE"/>
</dbReference>
<dbReference type="InterPro" id="IPR001757">
    <property type="entry name" value="P_typ_ATPase"/>
</dbReference>
<dbReference type="PANTHER" id="PTHR42861">
    <property type="entry name" value="CALCIUM-TRANSPORTING ATPASE"/>
    <property type="match status" value="1"/>
</dbReference>
<dbReference type="Gene3D" id="1.20.1110.10">
    <property type="entry name" value="Calcium-transporting ATPase, transmembrane domain"/>
    <property type="match status" value="1"/>
</dbReference>
<dbReference type="SUPFAM" id="SSF81653">
    <property type="entry name" value="Calcium ATPase, transduction domain A"/>
    <property type="match status" value="1"/>
</dbReference>
<keyword evidence="4 6" id="KW-1133">Transmembrane helix</keyword>
<dbReference type="Gene3D" id="3.40.1110.10">
    <property type="entry name" value="Calcium-transporting ATPase, cytoplasmic domain N"/>
    <property type="match status" value="1"/>
</dbReference>
<evidence type="ECO:0000256" key="1">
    <source>
        <dbReference type="ARBA" id="ARBA00004651"/>
    </source>
</evidence>
<evidence type="ECO:0000313" key="8">
    <source>
        <dbReference type="EMBL" id="SEC28584.1"/>
    </source>
</evidence>
<dbReference type="EMBL" id="FNSH01000002">
    <property type="protein sequence ID" value="SEC28584.1"/>
    <property type="molecule type" value="Genomic_DNA"/>
</dbReference>
<evidence type="ECO:0000256" key="6">
    <source>
        <dbReference type="SAM" id="Phobius"/>
    </source>
</evidence>
<feature type="transmembrane region" description="Helical" evidence="6">
    <location>
        <begin position="187"/>
        <end position="211"/>
    </location>
</feature>
<dbReference type="SFLD" id="SFLDS00003">
    <property type="entry name" value="Haloacid_Dehalogenase"/>
    <property type="match status" value="1"/>
</dbReference>
<organism evidence="8 9">
    <name type="scientific">Atopobium minutum</name>
    <dbReference type="NCBI Taxonomy" id="1381"/>
    <lineage>
        <taxon>Bacteria</taxon>
        <taxon>Bacillati</taxon>
        <taxon>Actinomycetota</taxon>
        <taxon>Coriobacteriia</taxon>
        <taxon>Coriobacteriales</taxon>
        <taxon>Atopobiaceae</taxon>
        <taxon>Atopobium</taxon>
    </lineage>
</organism>
<feature type="transmembrane region" description="Helical" evidence="6">
    <location>
        <begin position="691"/>
        <end position="712"/>
    </location>
</feature>
<keyword evidence="3" id="KW-1278">Translocase</keyword>
<dbReference type="GO" id="GO:0016887">
    <property type="term" value="F:ATP hydrolysis activity"/>
    <property type="evidence" value="ECO:0007669"/>
    <property type="project" value="InterPro"/>
</dbReference>
<dbReference type="RefSeq" id="WP_002563852.1">
    <property type="nucleotide sequence ID" value="NZ_CALJSN010000003.1"/>
</dbReference>
<feature type="transmembrane region" description="Helical" evidence="6">
    <location>
        <begin position="660"/>
        <end position="679"/>
    </location>
</feature>
<dbReference type="SUPFAM" id="SSF81660">
    <property type="entry name" value="Metal cation-transporting ATPase, ATP-binding domain N"/>
    <property type="match status" value="1"/>
</dbReference>
<dbReference type="InterPro" id="IPR044492">
    <property type="entry name" value="P_typ_ATPase_HD_dom"/>
</dbReference>
<name>A0AB38A8H6_9ACTN</name>
<keyword evidence="5 6" id="KW-0472">Membrane</keyword>
<gene>
    <name evidence="8" type="ORF">SAMN04489746_1597</name>
</gene>
<dbReference type="GO" id="GO:0005886">
    <property type="term" value="C:plasma membrane"/>
    <property type="evidence" value="ECO:0007669"/>
    <property type="project" value="UniProtKB-SubCell"/>
</dbReference>
<dbReference type="InterPro" id="IPR059000">
    <property type="entry name" value="ATPase_P-type_domA"/>
</dbReference>
<dbReference type="SFLD" id="SFLDF00027">
    <property type="entry name" value="p-type_atpase"/>
    <property type="match status" value="1"/>
</dbReference>
<dbReference type="Proteomes" id="UP000183687">
    <property type="component" value="Unassembled WGS sequence"/>
</dbReference>
<dbReference type="SFLD" id="SFLDG00002">
    <property type="entry name" value="C1.7:_P-type_atpase_like"/>
    <property type="match status" value="1"/>
</dbReference>
<dbReference type="InterPro" id="IPR023298">
    <property type="entry name" value="ATPase_P-typ_TM_dom_sf"/>
</dbReference>
<dbReference type="InterPro" id="IPR023299">
    <property type="entry name" value="ATPase_P-typ_cyto_dom_N"/>
</dbReference>
<feature type="transmembrane region" description="Helical" evidence="6">
    <location>
        <begin position="634"/>
        <end position="654"/>
    </location>
</feature>
<dbReference type="GO" id="GO:0005524">
    <property type="term" value="F:ATP binding"/>
    <property type="evidence" value="ECO:0007669"/>
    <property type="project" value="InterPro"/>
</dbReference>
<evidence type="ECO:0000259" key="7">
    <source>
        <dbReference type="Pfam" id="PF00122"/>
    </source>
</evidence>
<dbReference type="InterPro" id="IPR036412">
    <property type="entry name" value="HAD-like_sf"/>
</dbReference>
<dbReference type="Pfam" id="PF00122">
    <property type="entry name" value="E1-E2_ATPase"/>
    <property type="match status" value="1"/>
</dbReference>
<comment type="subcellular location">
    <subcellularLocation>
        <location evidence="1">Cell membrane</location>
        <topology evidence="1">Multi-pass membrane protein</topology>
    </subcellularLocation>
</comment>
<dbReference type="NCBIfam" id="TIGR01494">
    <property type="entry name" value="ATPase_P-type"/>
    <property type="match status" value="2"/>
</dbReference>
<feature type="transmembrane region" description="Helical" evidence="6">
    <location>
        <begin position="20"/>
        <end position="38"/>
    </location>
</feature>
<feature type="transmembrane region" description="Helical" evidence="6">
    <location>
        <begin position="44"/>
        <end position="62"/>
    </location>
</feature>
<evidence type="ECO:0000256" key="5">
    <source>
        <dbReference type="ARBA" id="ARBA00023136"/>
    </source>
</evidence>
<feature type="transmembrane region" description="Helical" evidence="6">
    <location>
        <begin position="223"/>
        <end position="246"/>
    </location>
</feature>
<accession>A0AB38A8H6</accession>
<feature type="domain" description="P-type ATPase A" evidence="7">
    <location>
        <begin position="77"/>
        <end position="171"/>
    </location>
</feature>
<dbReference type="PRINTS" id="PR00120">
    <property type="entry name" value="HATPASE"/>
</dbReference>
<proteinExistence type="predicted"/>
<dbReference type="Pfam" id="PF00702">
    <property type="entry name" value="Hydrolase"/>
    <property type="match status" value="1"/>
</dbReference>